<keyword evidence="2" id="KW-0560">Oxidoreductase</keyword>
<keyword evidence="3" id="KW-0732">Signal</keyword>
<dbReference type="Gene3D" id="3.30.465.10">
    <property type="match status" value="2"/>
</dbReference>
<evidence type="ECO:0000313" key="5">
    <source>
        <dbReference type="EMBL" id="KAF2839188.1"/>
    </source>
</evidence>
<sequence length="584" mass="63784">MGVFGAVGILVLALISSQSQASPTTPWIEKGSLIARAADCKCAPGDRCWPAVGQWKALDRAVGGRLEKVIPPPAVCFKSFEGKPTYNAAACEKLKTDWLSQQWHTDQQVDNMWNYYANTTCIPPGNPNEPCLLGNYPAYVIMATTKEHIKAGVDFARKNNIRLLIRNTGHDFMGRASGYGSLAINTHSFQEATWHKQYSGPGNYRGKAVTLGAGVQGREIYGRANAQSPPQVIVGGECPTVGLAGGYIQGGGHGPMATYHGMAADQALSFDVVTADGRYVTANAEENQDLFWALKGGGPGTYGVVVSVTVKTFDELPTAGLQLDLAAGQDSELFWKAVAYFHNRAPYWVDNGMFVYYELGDGFLHIAPFVGPNMNMAKIKRVIKPLIDDLDAAGVGYTTRWEEYPSFYQLYIKMFEDEGTGVNAITGGRLFTRSDVENRGNEIIEAYKLTVKNTPVIIGHIVGPGHGMPKADNPTHPAWRDAVSFSIATIPVEINATVAEKAAAQNIITNVTGPALRNASPNGACYVNEADLQEPNWQQCYWGSKYARLLRIRKKWDPNGVFYTEATPGTENWKVIDNRLCKIR</sequence>
<dbReference type="Proteomes" id="UP000799429">
    <property type="component" value="Unassembled WGS sequence"/>
</dbReference>
<dbReference type="InterPro" id="IPR036318">
    <property type="entry name" value="FAD-bd_PCMH-like_sf"/>
</dbReference>
<gene>
    <name evidence="5" type="ORF">M501DRAFT_992167</name>
</gene>
<dbReference type="InterPro" id="IPR016169">
    <property type="entry name" value="FAD-bd_PCMH_sub2"/>
</dbReference>
<dbReference type="GO" id="GO:0071949">
    <property type="term" value="F:FAD binding"/>
    <property type="evidence" value="ECO:0007669"/>
    <property type="project" value="InterPro"/>
</dbReference>
<dbReference type="InterPro" id="IPR050432">
    <property type="entry name" value="FAD-linked_Oxidoreductases_BP"/>
</dbReference>
<reference evidence="5" key="1">
    <citation type="journal article" date="2020" name="Stud. Mycol.">
        <title>101 Dothideomycetes genomes: a test case for predicting lifestyles and emergence of pathogens.</title>
        <authorList>
            <person name="Haridas S."/>
            <person name="Albert R."/>
            <person name="Binder M."/>
            <person name="Bloem J."/>
            <person name="Labutti K."/>
            <person name="Salamov A."/>
            <person name="Andreopoulos B."/>
            <person name="Baker S."/>
            <person name="Barry K."/>
            <person name="Bills G."/>
            <person name="Bluhm B."/>
            <person name="Cannon C."/>
            <person name="Castanera R."/>
            <person name="Culley D."/>
            <person name="Daum C."/>
            <person name="Ezra D."/>
            <person name="Gonzalez J."/>
            <person name="Henrissat B."/>
            <person name="Kuo A."/>
            <person name="Liang C."/>
            <person name="Lipzen A."/>
            <person name="Lutzoni F."/>
            <person name="Magnuson J."/>
            <person name="Mondo S."/>
            <person name="Nolan M."/>
            <person name="Ohm R."/>
            <person name="Pangilinan J."/>
            <person name="Park H.-J."/>
            <person name="Ramirez L."/>
            <person name="Alfaro M."/>
            <person name="Sun H."/>
            <person name="Tritt A."/>
            <person name="Yoshinaga Y."/>
            <person name="Zwiers L.-H."/>
            <person name="Turgeon B."/>
            <person name="Goodwin S."/>
            <person name="Spatafora J."/>
            <person name="Crous P."/>
            <person name="Grigoriev I."/>
        </authorList>
    </citation>
    <scope>NUCLEOTIDE SEQUENCE</scope>
    <source>
        <strain evidence="5">CBS 101060</strain>
    </source>
</reference>
<dbReference type="AlphaFoldDB" id="A0A9P4VPV6"/>
<dbReference type="InterPro" id="IPR006094">
    <property type="entry name" value="Oxid_FAD_bind_N"/>
</dbReference>
<dbReference type="SUPFAM" id="SSF56176">
    <property type="entry name" value="FAD-binding/transporter-associated domain-like"/>
    <property type="match status" value="1"/>
</dbReference>
<evidence type="ECO:0000256" key="3">
    <source>
        <dbReference type="SAM" id="SignalP"/>
    </source>
</evidence>
<feature type="signal peptide" evidence="3">
    <location>
        <begin position="1"/>
        <end position="21"/>
    </location>
</feature>
<comment type="caution">
    <text evidence="5">The sequence shown here is derived from an EMBL/GenBank/DDBJ whole genome shotgun (WGS) entry which is preliminary data.</text>
</comment>
<dbReference type="GO" id="GO:0016491">
    <property type="term" value="F:oxidoreductase activity"/>
    <property type="evidence" value="ECO:0007669"/>
    <property type="project" value="UniProtKB-KW"/>
</dbReference>
<dbReference type="PANTHER" id="PTHR13878">
    <property type="entry name" value="GULONOLACTONE OXIDASE"/>
    <property type="match status" value="1"/>
</dbReference>
<evidence type="ECO:0000256" key="2">
    <source>
        <dbReference type="ARBA" id="ARBA00023002"/>
    </source>
</evidence>
<dbReference type="PROSITE" id="PS51387">
    <property type="entry name" value="FAD_PCMH"/>
    <property type="match status" value="1"/>
</dbReference>
<evidence type="ECO:0000256" key="1">
    <source>
        <dbReference type="ARBA" id="ARBA00005466"/>
    </source>
</evidence>
<dbReference type="Pfam" id="PF01565">
    <property type="entry name" value="FAD_binding_4"/>
    <property type="match status" value="1"/>
</dbReference>
<dbReference type="OrthoDB" id="9983560at2759"/>
<protein>
    <submittedName>
        <fullName evidence="5">FAD binding domain-containing protein</fullName>
    </submittedName>
</protein>
<dbReference type="EMBL" id="MU006095">
    <property type="protein sequence ID" value="KAF2839188.1"/>
    <property type="molecule type" value="Genomic_DNA"/>
</dbReference>
<feature type="chain" id="PRO_5040243159" evidence="3">
    <location>
        <begin position="22"/>
        <end position="584"/>
    </location>
</feature>
<organism evidence="5 6">
    <name type="scientific">Patellaria atrata CBS 101060</name>
    <dbReference type="NCBI Taxonomy" id="1346257"/>
    <lineage>
        <taxon>Eukaryota</taxon>
        <taxon>Fungi</taxon>
        <taxon>Dikarya</taxon>
        <taxon>Ascomycota</taxon>
        <taxon>Pezizomycotina</taxon>
        <taxon>Dothideomycetes</taxon>
        <taxon>Dothideomycetes incertae sedis</taxon>
        <taxon>Patellariales</taxon>
        <taxon>Patellariaceae</taxon>
        <taxon>Patellaria</taxon>
    </lineage>
</organism>
<dbReference type="PANTHER" id="PTHR13878:SF97">
    <property type="entry name" value="ISOAMYL ALCOHOL OXIDASE"/>
    <property type="match status" value="1"/>
</dbReference>
<evidence type="ECO:0000259" key="4">
    <source>
        <dbReference type="PROSITE" id="PS51387"/>
    </source>
</evidence>
<proteinExistence type="inferred from homology"/>
<keyword evidence="6" id="KW-1185">Reference proteome</keyword>
<dbReference type="InterPro" id="IPR016166">
    <property type="entry name" value="FAD-bd_PCMH"/>
</dbReference>
<evidence type="ECO:0000313" key="6">
    <source>
        <dbReference type="Proteomes" id="UP000799429"/>
    </source>
</evidence>
<dbReference type="InterPro" id="IPR012951">
    <property type="entry name" value="BBE"/>
</dbReference>
<accession>A0A9P4VPV6</accession>
<feature type="domain" description="FAD-binding PCMH-type" evidence="4">
    <location>
        <begin position="133"/>
        <end position="315"/>
    </location>
</feature>
<comment type="similarity">
    <text evidence="1">Belongs to the oxygen-dependent FAD-linked oxidoreductase family.</text>
</comment>
<dbReference type="Pfam" id="PF08031">
    <property type="entry name" value="BBE"/>
    <property type="match status" value="1"/>
</dbReference>
<name>A0A9P4VPV6_9PEZI</name>